<reference evidence="2 3" key="1">
    <citation type="journal article" date="2020" name="Cell">
        <title>Large-Scale Comparative Analyses of Tick Genomes Elucidate Their Genetic Diversity and Vector Capacities.</title>
        <authorList>
            <consortium name="Tick Genome and Microbiome Consortium (TIGMIC)"/>
            <person name="Jia N."/>
            <person name="Wang J."/>
            <person name="Shi W."/>
            <person name="Du L."/>
            <person name="Sun Y."/>
            <person name="Zhan W."/>
            <person name="Jiang J.F."/>
            <person name="Wang Q."/>
            <person name="Zhang B."/>
            <person name="Ji P."/>
            <person name="Bell-Sakyi L."/>
            <person name="Cui X.M."/>
            <person name="Yuan T.T."/>
            <person name="Jiang B.G."/>
            <person name="Yang W.F."/>
            <person name="Lam T.T."/>
            <person name="Chang Q.C."/>
            <person name="Ding S.J."/>
            <person name="Wang X.J."/>
            <person name="Zhu J.G."/>
            <person name="Ruan X.D."/>
            <person name="Zhao L."/>
            <person name="Wei J.T."/>
            <person name="Ye R.Z."/>
            <person name="Que T.C."/>
            <person name="Du C.H."/>
            <person name="Zhou Y.H."/>
            <person name="Cheng J.X."/>
            <person name="Dai P.F."/>
            <person name="Guo W.B."/>
            <person name="Han X.H."/>
            <person name="Huang E.J."/>
            <person name="Li L.F."/>
            <person name="Wei W."/>
            <person name="Gao Y.C."/>
            <person name="Liu J.Z."/>
            <person name="Shao H.Z."/>
            <person name="Wang X."/>
            <person name="Wang C.C."/>
            <person name="Yang T.C."/>
            <person name="Huo Q.B."/>
            <person name="Li W."/>
            <person name="Chen H.Y."/>
            <person name="Chen S.E."/>
            <person name="Zhou L.G."/>
            <person name="Ni X.B."/>
            <person name="Tian J.H."/>
            <person name="Sheng Y."/>
            <person name="Liu T."/>
            <person name="Pan Y.S."/>
            <person name="Xia L.Y."/>
            <person name="Li J."/>
            <person name="Zhao F."/>
            <person name="Cao W.C."/>
        </authorList>
    </citation>
    <scope>NUCLEOTIDE SEQUENCE [LARGE SCALE GENOMIC DNA]</scope>
    <source>
        <strain evidence="2">HaeL-2018</strain>
    </source>
</reference>
<dbReference type="PANTHER" id="PTHR33194:SF4">
    <property type="entry name" value="CCHC-TYPE DOMAIN-CONTAINING PROTEIN"/>
    <property type="match status" value="1"/>
</dbReference>
<dbReference type="PANTHER" id="PTHR33194">
    <property type="entry name" value="ZINC KNUCKLE DOMAINCONTAINING PROTEIN"/>
    <property type="match status" value="1"/>
</dbReference>
<dbReference type="OrthoDB" id="10037266at2759"/>
<sequence>MASTTTQTDYAIPGQFVTHHPRTPSIFNGDVFQDAEDWLDLYERVASFNGWDAVLKRRQVYFSLDHHARTWFANHEREFPTWDKFRNSFLAAYAGGDRREKAEAALHTRNKRFIESVAMHCEDMYRLFKRADPSMAEDKKLRHLMRGVKQELFAGLVHHPPDTVTEFMAEAKTMERTLE</sequence>
<dbReference type="Proteomes" id="UP000821853">
    <property type="component" value="Chromosome 2"/>
</dbReference>
<dbReference type="OMA" id="WFANHER"/>
<name>A0A9J6FYZ2_HAELO</name>
<evidence type="ECO:0000313" key="3">
    <source>
        <dbReference type="Proteomes" id="UP000821853"/>
    </source>
</evidence>
<keyword evidence="3" id="KW-1185">Reference proteome</keyword>
<dbReference type="VEuPathDB" id="VectorBase:HLOH_061371"/>
<dbReference type="EMBL" id="JABSTR010000004">
    <property type="protein sequence ID" value="KAH9367569.1"/>
    <property type="molecule type" value="Genomic_DNA"/>
</dbReference>
<organism evidence="2 3">
    <name type="scientific">Haemaphysalis longicornis</name>
    <name type="common">Bush tick</name>
    <dbReference type="NCBI Taxonomy" id="44386"/>
    <lineage>
        <taxon>Eukaryota</taxon>
        <taxon>Metazoa</taxon>
        <taxon>Ecdysozoa</taxon>
        <taxon>Arthropoda</taxon>
        <taxon>Chelicerata</taxon>
        <taxon>Arachnida</taxon>
        <taxon>Acari</taxon>
        <taxon>Parasitiformes</taxon>
        <taxon>Ixodida</taxon>
        <taxon>Ixodoidea</taxon>
        <taxon>Ixodidae</taxon>
        <taxon>Haemaphysalinae</taxon>
        <taxon>Haemaphysalis</taxon>
    </lineage>
</organism>
<proteinExistence type="predicted"/>
<dbReference type="Pfam" id="PF03732">
    <property type="entry name" value="Retrotrans_gag"/>
    <property type="match status" value="1"/>
</dbReference>
<dbReference type="AlphaFoldDB" id="A0A9J6FYZ2"/>
<dbReference type="InterPro" id="IPR005162">
    <property type="entry name" value="Retrotrans_gag_dom"/>
</dbReference>
<gene>
    <name evidence="2" type="ORF">HPB48_002861</name>
</gene>
<comment type="caution">
    <text evidence="2">The sequence shown here is derived from an EMBL/GenBank/DDBJ whole genome shotgun (WGS) entry which is preliminary data.</text>
</comment>
<protein>
    <recommendedName>
        <fullName evidence="1">Retrotransposon gag domain-containing protein</fullName>
    </recommendedName>
</protein>
<evidence type="ECO:0000313" key="2">
    <source>
        <dbReference type="EMBL" id="KAH9367569.1"/>
    </source>
</evidence>
<feature type="domain" description="Retrotransposon gag" evidence="1">
    <location>
        <begin position="61"/>
        <end position="149"/>
    </location>
</feature>
<evidence type="ECO:0000259" key="1">
    <source>
        <dbReference type="Pfam" id="PF03732"/>
    </source>
</evidence>
<accession>A0A9J6FYZ2</accession>